<gene>
    <name evidence="2" type="ORF">lpari_00932</name>
</gene>
<evidence type="ECO:0000256" key="1">
    <source>
        <dbReference type="SAM" id="Coils"/>
    </source>
</evidence>
<protein>
    <submittedName>
        <fullName evidence="2">Uncharacterized protein</fullName>
    </submittedName>
</protein>
<dbReference type="PATRIC" id="fig|45071.6.peg.3389"/>
<dbReference type="Proteomes" id="UP000095229">
    <property type="component" value="Unassembled WGS sequence"/>
</dbReference>
<feature type="coiled-coil region" evidence="1">
    <location>
        <begin position="11"/>
        <end position="55"/>
    </location>
</feature>
<keyword evidence="1" id="KW-0175">Coiled coil</keyword>
<dbReference type="AlphaFoldDB" id="A0A1E5JU61"/>
<name>A0A1E5JU61_9GAMM</name>
<evidence type="ECO:0000313" key="3">
    <source>
        <dbReference type="Proteomes" id="UP000095229"/>
    </source>
</evidence>
<keyword evidence="3" id="KW-1185">Reference proteome</keyword>
<organism evidence="2 3">
    <name type="scientific">Legionella parisiensis</name>
    <dbReference type="NCBI Taxonomy" id="45071"/>
    <lineage>
        <taxon>Bacteria</taxon>
        <taxon>Pseudomonadati</taxon>
        <taxon>Pseudomonadota</taxon>
        <taxon>Gammaproteobacteria</taxon>
        <taxon>Legionellales</taxon>
        <taxon>Legionellaceae</taxon>
        <taxon>Legionella</taxon>
    </lineage>
</organism>
<comment type="caution">
    <text evidence="2">The sequence shown here is derived from an EMBL/GenBank/DDBJ whole genome shotgun (WGS) entry which is preliminary data.</text>
</comment>
<evidence type="ECO:0000313" key="2">
    <source>
        <dbReference type="EMBL" id="OEH48061.1"/>
    </source>
</evidence>
<dbReference type="EMBL" id="LSOG01000031">
    <property type="protein sequence ID" value="OEH48061.1"/>
    <property type="molecule type" value="Genomic_DNA"/>
</dbReference>
<accession>A0A1E5JU61</accession>
<sequence length="100" mass="11431">MSIQDINNQIKEKINKDIKILKEEVDQFIAQANANKDFELELDLLESYIKLLNREDKLQSAPKIFRSITIAGNIESELDIISDSLAASLKPSSKNHIKYQ</sequence>
<proteinExistence type="predicted"/>
<reference evidence="2 3" key="1">
    <citation type="submission" date="2016-02" db="EMBL/GenBank/DDBJ databases">
        <title>Secondary metabolites in Legionella.</title>
        <authorList>
            <person name="Tobias N.J."/>
            <person name="Bode H.B."/>
        </authorList>
    </citation>
    <scope>NUCLEOTIDE SEQUENCE [LARGE SCALE GENOMIC DNA]</scope>
    <source>
        <strain evidence="2 3">DSM 19216</strain>
    </source>
</reference>
<dbReference type="RefSeq" id="WP_058518829.1">
    <property type="nucleotide sequence ID" value="NZ_CAAAIE010000001.1"/>
</dbReference>